<evidence type="ECO:0000313" key="4">
    <source>
        <dbReference type="Proteomes" id="UP000326565"/>
    </source>
</evidence>
<dbReference type="GO" id="GO:0016614">
    <property type="term" value="F:oxidoreductase activity, acting on CH-OH group of donors"/>
    <property type="evidence" value="ECO:0007669"/>
    <property type="project" value="InterPro"/>
</dbReference>
<evidence type="ECO:0000313" key="3">
    <source>
        <dbReference type="EMBL" id="KAB8070959.1"/>
    </source>
</evidence>
<protein>
    <recommendedName>
        <fullName evidence="2">Glucose-methanol-choline oxidoreductase N-terminal domain-containing protein</fullName>
    </recommendedName>
</protein>
<dbReference type="Gene3D" id="3.50.50.60">
    <property type="entry name" value="FAD/NAD(P)-binding domain"/>
    <property type="match status" value="1"/>
</dbReference>
<proteinExistence type="inferred from homology"/>
<dbReference type="EMBL" id="ML732286">
    <property type="protein sequence ID" value="KAB8070959.1"/>
    <property type="molecule type" value="Genomic_DNA"/>
</dbReference>
<dbReference type="PANTHER" id="PTHR11552:SF210">
    <property type="entry name" value="GLUCOSE-METHANOL-CHOLINE OXIDOREDUCTASE N-TERMINAL DOMAIN-CONTAINING PROTEIN-RELATED"/>
    <property type="match status" value="1"/>
</dbReference>
<organism evidence="3 4">
    <name type="scientific">Aspergillus leporis</name>
    <dbReference type="NCBI Taxonomy" id="41062"/>
    <lineage>
        <taxon>Eukaryota</taxon>
        <taxon>Fungi</taxon>
        <taxon>Dikarya</taxon>
        <taxon>Ascomycota</taxon>
        <taxon>Pezizomycotina</taxon>
        <taxon>Eurotiomycetes</taxon>
        <taxon>Eurotiomycetidae</taxon>
        <taxon>Eurotiales</taxon>
        <taxon>Aspergillaceae</taxon>
        <taxon>Aspergillus</taxon>
        <taxon>Aspergillus subgen. Circumdati</taxon>
    </lineage>
</organism>
<accession>A0A5N5WRJ1</accession>
<dbReference type="Gene3D" id="3.30.560.10">
    <property type="entry name" value="Glucose Oxidase, domain 3"/>
    <property type="match status" value="1"/>
</dbReference>
<dbReference type="Pfam" id="PF00732">
    <property type="entry name" value="GMC_oxred_N"/>
    <property type="match status" value="1"/>
</dbReference>
<dbReference type="InterPro" id="IPR000172">
    <property type="entry name" value="GMC_OxRdtase_N"/>
</dbReference>
<name>A0A5N5WRJ1_9EURO</name>
<dbReference type="SUPFAM" id="SSF51905">
    <property type="entry name" value="FAD/NAD(P)-binding domain"/>
    <property type="match status" value="1"/>
</dbReference>
<comment type="similarity">
    <text evidence="1">Belongs to the GMC oxidoreductase family.</text>
</comment>
<evidence type="ECO:0000256" key="1">
    <source>
        <dbReference type="ARBA" id="ARBA00010790"/>
    </source>
</evidence>
<dbReference type="GO" id="GO:0050660">
    <property type="term" value="F:flavin adenine dinucleotide binding"/>
    <property type="evidence" value="ECO:0007669"/>
    <property type="project" value="InterPro"/>
</dbReference>
<evidence type="ECO:0000259" key="2">
    <source>
        <dbReference type="Pfam" id="PF00732"/>
    </source>
</evidence>
<dbReference type="OrthoDB" id="269227at2759"/>
<sequence length="128" mass="14253">MAVTERCYDYITVGAGIALWVPWSAIPIFSWNYVTEPQVHANNHQIGQPRGRMAGGSSAINFSVAMYPSRANFEAWESLSNDGWGLDTMAPYLQLLTEIFVRRVILAKDADGQVTAFGIQIRTKDGER</sequence>
<dbReference type="Proteomes" id="UP000326565">
    <property type="component" value="Unassembled WGS sequence"/>
</dbReference>
<keyword evidence="4" id="KW-1185">Reference proteome</keyword>
<dbReference type="InterPro" id="IPR036188">
    <property type="entry name" value="FAD/NAD-bd_sf"/>
</dbReference>
<dbReference type="InterPro" id="IPR012132">
    <property type="entry name" value="GMC_OxRdtase"/>
</dbReference>
<gene>
    <name evidence="3" type="ORF">BDV29DRAFT_159944</name>
</gene>
<feature type="domain" description="Glucose-methanol-choline oxidoreductase N-terminal" evidence="2">
    <location>
        <begin position="8"/>
        <end position="95"/>
    </location>
</feature>
<dbReference type="AlphaFoldDB" id="A0A5N5WRJ1"/>
<reference evidence="3 4" key="1">
    <citation type="submission" date="2019-04" db="EMBL/GenBank/DDBJ databases">
        <title>Friends and foes A comparative genomics study of 23 Aspergillus species from section Flavi.</title>
        <authorList>
            <consortium name="DOE Joint Genome Institute"/>
            <person name="Kjaerbolling I."/>
            <person name="Vesth T."/>
            <person name="Frisvad J.C."/>
            <person name="Nybo J.L."/>
            <person name="Theobald S."/>
            <person name="Kildgaard S."/>
            <person name="Isbrandt T."/>
            <person name="Kuo A."/>
            <person name="Sato A."/>
            <person name="Lyhne E.K."/>
            <person name="Kogle M.E."/>
            <person name="Wiebenga A."/>
            <person name="Kun R.S."/>
            <person name="Lubbers R.J."/>
            <person name="Makela M.R."/>
            <person name="Barry K."/>
            <person name="Chovatia M."/>
            <person name="Clum A."/>
            <person name="Daum C."/>
            <person name="Haridas S."/>
            <person name="He G."/>
            <person name="LaButti K."/>
            <person name="Lipzen A."/>
            <person name="Mondo S."/>
            <person name="Riley R."/>
            <person name="Salamov A."/>
            <person name="Simmons B.A."/>
            <person name="Magnuson J.K."/>
            <person name="Henrissat B."/>
            <person name="Mortensen U.H."/>
            <person name="Larsen T.O."/>
            <person name="Devries R.P."/>
            <person name="Grigoriev I.V."/>
            <person name="Machida M."/>
            <person name="Baker S.E."/>
            <person name="Andersen M.R."/>
        </authorList>
    </citation>
    <scope>NUCLEOTIDE SEQUENCE [LARGE SCALE GENOMIC DNA]</scope>
    <source>
        <strain evidence="3 4">CBS 151.66</strain>
    </source>
</reference>
<dbReference type="PANTHER" id="PTHR11552">
    <property type="entry name" value="GLUCOSE-METHANOL-CHOLINE GMC OXIDOREDUCTASE"/>
    <property type="match status" value="1"/>
</dbReference>